<dbReference type="InterPro" id="IPR016024">
    <property type="entry name" value="ARM-type_fold"/>
</dbReference>
<dbReference type="Proteomes" id="UP000601435">
    <property type="component" value="Unassembled WGS sequence"/>
</dbReference>
<reference evidence="1" key="1">
    <citation type="submission" date="2021-02" db="EMBL/GenBank/DDBJ databases">
        <authorList>
            <person name="Dougan E. K."/>
            <person name="Rhodes N."/>
            <person name="Thang M."/>
            <person name="Chan C."/>
        </authorList>
    </citation>
    <scope>NUCLEOTIDE SEQUENCE</scope>
</reference>
<accession>A0A812VHN7</accession>
<name>A0A812VHN7_9DINO</name>
<dbReference type="SUPFAM" id="SSF48371">
    <property type="entry name" value="ARM repeat"/>
    <property type="match status" value="1"/>
</dbReference>
<dbReference type="Gene3D" id="1.25.10.10">
    <property type="entry name" value="Leucine-rich Repeat Variant"/>
    <property type="match status" value="1"/>
</dbReference>
<gene>
    <name evidence="1" type="primary">RUB1</name>
    <name evidence="1" type="ORF">SNEC2469_LOCUS17580</name>
</gene>
<proteinExistence type="predicted"/>
<dbReference type="OrthoDB" id="10423944at2759"/>
<protein>
    <submittedName>
        <fullName evidence="1">RUB1 protein</fullName>
    </submittedName>
</protein>
<dbReference type="AlphaFoldDB" id="A0A812VHN7"/>
<organism evidence="1 2">
    <name type="scientific">Symbiodinium necroappetens</name>
    <dbReference type="NCBI Taxonomy" id="1628268"/>
    <lineage>
        <taxon>Eukaryota</taxon>
        <taxon>Sar</taxon>
        <taxon>Alveolata</taxon>
        <taxon>Dinophyceae</taxon>
        <taxon>Suessiales</taxon>
        <taxon>Symbiodiniaceae</taxon>
        <taxon>Symbiodinium</taxon>
    </lineage>
</organism>
<keyword evidence="2" id="KW-1185">Reference proteome</keyword>
<comment type="caution">
    <text evidence="1">The sequence shown here is derived from an EMBL/GenBank/DDBJ whole genome shotgun (WGS) entry which is preliminary data.</text>
</comment>
<evidence type="ECO:0000313" key="1">
    <source>
        <dbReference type="EMBL" id="CAE7620708.1"/>
    </source>
</evidence>
<dbReference type="EMBL" id="CAJNJA010029170">
    <property type="protein sequence ID" value="CAE7620708.1"/>
    <property type="molecule type" value="Genomic_DNA"/>
</dbReference>
<dbReference type="InterPro" id="IPR011989">
    <property type="entry name" value="ARM-like"/>
</dbReference>
<sequence>MYERIQFQVLSAVAPLLLDANCYTQKAAAATILQLVDATSRQPLMALLIEQLGSILEKETWHWRPSFDLLATLATEADDAEVEILVGALLPLLKAWDPDVQRSATETLLPLVLSESAAARIRARLCGAGFLVPPDILQEIEQNASEWIGRRAAASQPERD</sequence>
<evidence type="ECO:0000313" key="2">
    <source>
        <dbReference type="Proteomes" id="UP000601435"/>
    </source>
</evidence>